<feature type="compositionally biased region" description="Low complexity" evidence="1">
    <location>
        <begin position="192"/>
        <end position="204"/>
    </location>
</feature>
<evidence type="ECO:0000313" key="3">
    <source>
        <dbReference type="EMBL" id="AKC68284.2"/>
    </source>
</evidence>
<gene>
    <name evidence="3" type="ORF">MB84_00655</name>
</gene>
<dbReference type="KEGG" id="pox:MB84_00655"/>
<protein>
    <recommendedName>
        <fullName evidence="5">MORN repeat-containing protein</fullName>
    </recommendedName>
</protein>
<dbReference type="AlphaFoldDB" id="A0A0E3U4H1"/>
<keyword evidence="2" id="KW-0732">Signal</keyword>
<sequence>MRNSRLRPLRLVATASAALILAGCGLPGPTHKGGALVALDGRPDCGVYGVWERYTWSGECQGGLTSGQGTLLGYGGSTLMLRYDGEMKAGLRDGVGEMWMNAEKFNGGPTTRSGRFSRGNLLSGAETNNYSVRSYADGKNASTVYTASESESSSGIGGALAVVGAMMQGVAAGGGKNAAQLAALGGAMQGNAQATGAQSGSSSAMNSNNDLNPTVPAVNQCVRTSRTKYSVNFTNTCDFPIAVRYCFTSLSGASQVDASSGALKDALCGAKTAYPSATPPIAPGGSDAQAAPNNTLPIQFIACPSSDIRAQNNIAWDGNSLRGTCGGVIGKNGVPNGSIRKTGAVR</sequence>
<organism evidence="3 4">
    <name type="scientific">Pandoraea oxalativorans</name>
    <dbReference type="NCBI Taxonomy" id="573737"/>
    <lineage>
        <taxon>Bacteria</taxon>
        <taxon>Pseudomonadati</taxon>
        <taxon>Pseudomonadota</taxon>
        <taxon>Betaproteobacteria</taxon>
        <taxon>Burkholderiales</taxon>
        <taxon>Burkholderiaceae</taxon>
        <taxon>Pandoraea</taxon>
    </lineage>
</organism>
<feature type="signal peptide" evidence="2">
    <location>
        <begin position="1"/>
        <end position="17"/>
    </location>
</feature>
<dbReference type="EMBL" id="CP011253">
    <property type="protein sequence ID" value="AKC68284.2"/>
    <property type="molecule type" value="Genomic_DNA"/>
</dbReference>
<reference evidence="3" key="1">
    <citation type="submission" date="2016-06" db="EMBL/GenBank/DDBJ databases">
        <title>Pandoraea oxalativorans DSM 23570 Genome Sequencing.</title>
        <authorList>
            <person name="Ee R."/>
            <person name="Lim Y.-L."/>
            <person name="Yong D."/>
            <person name="Yin W.-F."/>
            <person name="Chan K.-G."/>
        </authorList>
    </citation>
    <scope>NUCLEOTIDE SEQUENCE</scope>
    <source>
        <strain evidence="3">DSM 23570</strain>
    </source>
</reference>
<feature type="chain" id="PRO_5008208421" description="MORN repeat-containing protein" evidence="2">
    <location>
        <begin position="18"/>
        <end position="346"/>
    </location>
</feature>
<evidence type="ECO:0000313" key="4">
    <source>
        <dbReference type="Proteomes" id="UP000035050"/>
    </source>
</evidence>
<evidence type="ECO:0008006" key="5">
    <source>
        <dbReference type="Google" id="ProtNLM"/>
    </source>
</evidence>
<feature type="region of interest" description="Disordered" evidence="1">
    <location>
        <begin position="192"/>
        <end position="212"/>
    </location>
</feature>
<evidence type="ECO:0000256" key="1">
    <source>
        <dbReference type="SAM" id="MobiDB-lite"/>
    </source>
</evidence>
<name>A0A0E3U4H1_9BURK</name>
<dbReference type="Proteomes" id="UP000035050">
    <property type="component" value="Chromosome"/>
</dbReference>
<proteinExistence type="predicted"/>
<evidence type="ECO:0000256" key="2">
    <source>
        <dbReference type="SAM" id="SignalP"/>
    </source>
</evidence>
<dbReference type="PROSITE" id="PS51257">
    <property type="entry name" value="PROKAR_LIPOPROTEIN"/>
    <property type="match status" value="1"/>
</dbReference>
<accession>A0A0E3U4H1</accession>
<keyword evidence="4" id="KW-1185">Reference proteome</keyword>